<dbReference type="HOGENOM" id="CLU_911934_0_0_0"/>
<reference evidence="1 2" key="1">
    <citation type="journal article" date="2012" name="Stand. Genomic Sci.">
        <title>Complete genome sequence of Terriglobus saanensis type strain SP1PR4(T), an Acidobacteria from tundra soil.</title>
        <authorList>
            <person name="Rawat S.R."/>
            <person name="Mannisto M.K."/>
            <person name="Starovoytov V."/>
            <person name="Goodwin L."/>
            <person name="Nolan M."/>
            <person name="Hauser L."/>
            <person name="Land M."/>
            <person name="Davenport K.W."/>
            <person name="Woyke T."/>
            <person name="Haggblom M.M."/>
        </authorList>
    </citation>
    <scope>NUCLEOTIDE SEQUENCE</scope>
    <source>
        <strain evidence="2">ATCC BAA-1853 / DSM 23119 / SP1PR4</strain>
    </source>
</reference>
<dbReference type="KEGG" id="tsa:AciPR4_2232"/>
<gene>
    <name evidence="1" type="ordered locus">AciPR4_2232</name>
</gene>
<keyword evidence="2" id="KW-1185">Reference proteome</keyword>
<dbReference type="eggNOG" id="COG1082">
    <property type="taxonomic scope" value="Bacteria"/>
</dbReference>
<name>E8UX71_TERSS</name>
<dbReference type="Proteomes" id="UP000006844">
    <property type="component" value="Chromosome"/>
</dbReference>
<dbReference type="EMBL" id="CP002467">
    <property type="protein sequence ID" value="ADV83034.1"/>
    <property type="molecule type" value="Genomic_DNA"/>
</dbReference>
<dbReference type="SUPFAM" id="SSF51658">
    <property type="entry name" value="Xylose isomerase-like"/>
    <property type="match status" value="1"/>
</dbReference>
<proteinExistence type="predicted"/>
<dbReference type="InterPro" id="IPR036237">
    <property type="entry name" value="Xyl_isomerase-like_sf"/>
</dbReference>
<dbReference type="Gene3D" id="3.20.20.150">
    <property type="entry name" value="Divalent-metal-dependent TIM barrel enzymes"/>
    <property type="match status" value="1"/>
</dbReference>
<sequence>MTYGNVSDLPAFSTGPQGSDVQLHREIAQAGYEGLQGGHPGLCSKFGLALLGSGLLVQPADADELAASWKARDAVAVTCIAGFGMESDTEMDVYAAAICKAAVDHQIPLMLETHRASITQDAWRTVQLSRRFPQLRFNLDLSHWYTGQEMLYGDLSARLSFLKPIFEQTLFLHGRIGDRCCMQVPLAEVSEVGLSIFRRAWTQVMRHLLLSSHEADMELWFCPELLGPTYNYARQFHDDAGELQEETDRWQEAQLLVAIAQDCFKDACSSLKGGDRFSTPTCSITDKVVDNEHKINQKGNTSCKS</sequence>
<evidence type="ECO:0000313" key="1">
    <source>
        <dbReference type="EMBL" id="ADV83034.1"/>
    </source>
</evidence>
<dbReference type="AlphaFoldDB" id="E8UX71"/>
<evidence type="ECO:0008006" key="3">
    <source>
        <dbReference type="Google" id="ProtNLM"/>
    </source>
</evidence>
<accession>E8UX71</accession>
<dbReference type="STRING" id="401053.AciPR4_2232"/>
<protein>
    <recommendedName>
        <fullName evidence="3">Xylose isomerase domain-containing protein TIM barrel</fullName>
    </recommendedName>
</protein>
<evidence type="ECO:0000313" key="2">
    <source>
        <dbReference type="Proteomes" id="UP000006844"/>
    </source>
</evidence>
<organism evidence="1 2">
    <name type="scientific">Terriglobus saanensis (strain ATCC BAA-1853 / DSM 23119 / SP1PR4)</name>
    <dbReference type="NCBI Taxonomy" id="401053"/>
    <lineage>
        <taxon>Bacteria</taxon>
        <taxon>Pseudomonadati</taxon>
        <taxon>Acidobacteriota</taxon>
        <taxon>Terriglobia</taxon>
        <taxon>Terriglobales</taxon>
        <taxon>Acidobacteriaceae</taxon>
        <taxon>Terriglobus</taxon>
    </lineage>
</organism>